<sequence length="499" mass="57068">MESNWNYKEPLHNVCKNSISLEENAESSFEKHIPPEVWEHIFRGLSPQDFLKVINTRQQWREILKPQTTRALLPLVLPILLENANVPDSQLLQTFLPWRTLSHGAKQSVDKILEADSTSPKTHYEYVTGISKSKSLWLKQSQTRRLTYFASKRYSFKNAEDILNFLIHFGEYSKKGDKDNKFLSKSISFEIQTRLPALLNPDFVSERRLWMLTQYGQQLASLTCNIVGGLTFDYLLHFLELLQHVPNLKILKVGGDLVVEGRGREPNLPDLKHLELLNLEESCGEKSILPPDGDIALGPLLVEHYGPQLKTLICRAGLLEKIGANVVNSYLPNLKCLRVGPVRRSLLLQLTELEFPLEEVQFCRYAATDGTLKLTDFIRGVDQFACTLSHLKIMVDLPDYEFTDVEQEAGNGKLVKLLNLKTLSTTRFNFYTRWFRTVIPSTCPNLEELNIDRAKQETELSVMKGAFQLIQSLKKVVISYCGNERGRPVKMVMMNDLTT</sequence>
<keyword evidence="2" id="KW-1185">Reference proteome</keyword>
<dbReference type="SUPFAM" id="SSF52058">
    <property type="entry name" value="L domain-like"/>
    <property type="match status" value="1"/>
</dbReference>
<dbReference type="InterPro" id="IPR032675">
    <property type="entry name" value="LRR_dom_sf"/>
</dbReference>
<proteinExistence type="predicted"/>
<gene>
    <name evidence="1" type="ORF">ODALV1_LOCUS30933</name>
</gene>
<evidence type="ECO:0000313" key="1">
    <source>
        <dbReference type="EMBL" id="CAL8146784.1"/>
    </source>
</evidence>
<protein>
    <recommendedName>
        <fullName evidence="3">F-box domain-containing protein</fullName>
    </recommendedName>
</protein>
<comment type="caution">
    <text evidence="1">The sequence shown here is derived from an EMBL/GenBank/DDBJ whole genome shotgun (WGS) entry which is preliminary data.</text>
</comment>
<reference evidence="1 2" key="1">
    <citation type="submission" date="2024-08" db="EMBL/GenBank/DDBJ databases">
        <authorList>
            <person name="Cucini C."/>
            <person name="Frati F."/>
        </authorList>
    </citation>
    <scope>NUCLEOTIDE SEQUENCE [LARGE SCALE GENOMIC DNA]</scope>
</reference>
<accession>A0ABP1S859</accession>
<evidence type="ECO:0000313" key="2">
    <source>
        <dbReference type="Proteomes" id="UP001642540"/>
    </source>
</evidence>
<organism evidence="1 2">
    <name type="scientific">Orchesella dallaii</name>
    <dbReference type="NCBI Taxonomy" id="48710"/>
    <lineage>
        <taxon>Eukaryota</taxon>
        <taxon>Metazoa</taxon>
        <taxon>Ecdysozoa</taxon>
        <taxon>Arthropoda</taxon>
        <taxon>Hexapoda</taxon>
        <taxon>Collembola</taxon>
        <taxon>Entomobryomorpha</taxon>
        <taxon>Entomobryoidea</taxon>
        <taxon>Orchesellidae</taxon>
        <taxon>Orchesellinae</taxon>
        <taxon>Orchesella</taxon>
    </lineage>
</organism>
<dbReference type="EMBL" id="CAXLJM020000164">
    <property type="protein sequence ID" value="CAL8146784.1"/>
    <property type="molecule type" value="Genomic_DNA"/>
</dbReference>
<dbReference type="Proteomes" id="UP001642540">
    <property type="component" value="Unassembled WGS sequence"/>
</dbReference>
<dbReference type="Gene3D" id="3.80.10.10">
    <property type="entry name" value="Ribonuclease Inhibitor"/>
    <property type="match status" value="1"/>
</dbReference>
<evidence type="ECO:0008006" key="3">
    <source>
        <dbReference type="Google" id="ProtNLM"/>
    </source>
</evidence>
<name>A0ABP1S859_9HEXA</name>